<dbReference type="Gene3D" id="3.40.630.30">
    <property type="match status" value="1"/>
</dbReference>
<sequence>MVGSRVWFVRRRGGMRALSPMCMWRVGGRRTGIVPELYLAGLKETEREASWREWLTLDIDVFVAELEGEVVGFASGGAIRERVEGFDAELFAIYLLREAQGHGIGTALVRRLAGSLKERGFGSMVAWVLEDNASGPFYTWSGAVRVCSKEMEVGGVMLPVVAYGWGDLEAIAAGVGSGSV</sequence>
<evidence type="ECO:0000313" key="3">
    <source>
        <dbReference type="Proteomes" id="UP000569092"/>
    </source>
</evidence>
<dbReference type="InterPro" id="IPR000182">
    <property type="entry name" value="GNAT_dom"/>
</dbReference>
<dbReference type="Proteomes" id="UP000569092">
    <property type="component" value="Unassembled WGS sequence"/>
</dbReference>
<dbReference type="CDD" id="cd04301">
    <property type="entry name" value="NAT_SF"/>
    <property type="match status" value="1"/>
</dbReference>
<name>A0A7W8J7I2_9BACT</name>
<dbReference type="AlphaFoldDB" id="A0A7W8J7I2"/>
<feature type="domain" description="N-acetyltransferase" evidence="1">
    <location>
        <begin position="21"/>
        <end position="159"/>
    </location>
</feature>
<dbReference type="PROSITE" id="PS51186">
    <property type="entry name" value="GNAT"/>
    <property type="match status" value="1"/>
</dbReference>
<proteinExistence type="predicted"/>
<protein>
    <submittedName>
        <fullName evidence="2">GNAT superfamily N-acetyltransferase</fullName>
    </submittedName>
</protein>
<evidence type="ECO:0000259" key="1">
    <source>
        <dbReference type="PROSITE" id="PS51186"/>
    </source>
</evidence>
<accession>A0A7W8J7I2</accession>
<gene>
    <name evidence="2" type="ORF">HDF10_002057</name>
</gene>
<dbReference type="Pfam" id="PF00583">
    <property type="entry name" value="Acetyltransf_1"/>
    <property type="match status" value="1"/>
</dbReference>
<dbReference type="SUPFAM" id="SSF55729">
    <property type="entry name" value="Acyl-CoA N-acyltransferases (Nat)"/>
    <property type="match status" value="1"/>
</dbReference>
<dbReference type="InterPro" id="IPR016181">
    <property type="entry name" value="Acyl_CoA_acyltransferase"/>
</dbReference>
<dbReference type="GO" id="GO:0016747">
    <property type="term" value="F:acyltransferase activity, transferring groups other than amino-acyl groups"/>
    <property type="evidence" value="ECO:0007669"/>
    <property type="project" value="InterPro"/>
</dbReference>
<organism evidence="2 3">
    <name type="scientific">Tunturiibacter lichenicola</name>
    <dbReference type="NCBI Taxonomy" id="2051959"/>
    <lineage>
        <taxon>Bacteria</taxon>
        <taxon>Pseudomonadati</taxon>
        <taxon>Acidobacteriota</taxon>
        <taxon>Terriglobia</taxon>
        <taxon>Terriglobales</taxon>
        <taxon>Acidobacteriaceae</taxon>
        <taxon>Tunturiibacter</taxon>
    </lineage>
</organism>
<reference evidence="2 3" key="1">
    <citation type="submission" date="2020-08" db="EMBL/GenBank/DDBJ databases">
        <title>Genomic Encyclopedia of Type Strains, Phase IV (KMG-V): Genome sequencing to study the core and pangenomes of soil and plant-associated prokaryotes.</title>
        <authorList>
            <person name="Whitman W."/>
        </authorList>
    </citation>
    <scope>NUCLEOTIDE SEQUENCE [LARGE SCALE GENOMIC DNA]</scope>
    <source>
        <strain evidence="2 3">M8US30</strain>
    </source>
</reference>
<dbReference type="EMBL" id="JACHDZ010000003">
    <property type="protein sequence ID" value="MBB5344078.1"/>
    <property type="molecule type" value="Genomic_DNA"/>
</dbReference>
<evidence type="ECO:0000313" key="2">
    <source>
        <dbReference type="EMBL" id="MBB5344078.1"/>
    </source>
</evidence>
<comment type="caution">
    <text evidence="2">The sequence shown here is derived from an EMBL/GenBank/DDBJ whole genome shotgun (WGS) entry which is preliminary data.</text>
</comment>